<dbReference type="Gene3D" id="1.25.40.10">
    <property type="entry name" value="Tetratricopeptide repeat domain"/>
    <property type="match status" value="1"/>
</dbReference>
<protein>
    <submittedName>
        <fullName evidence="5">SGS-domain-containing protein</fullName>
    </submittedName>
</protein>
<dbReference type="GO" id="GO:0051087">
    <property type="term" value="F:protein-folding chaperone binding"/>
    <property type="evidence" value="ECO:0007669"/>
    <property type="project" value="InterPro"/>
</dbReference>
<dbReference type="SUPFAM" id="SSF49764">
    <property type="entry name" value="HSP20-like chaperones"/>
    <property type="match status" value="1"/>
</dbReference>
<dbReference type="InterPro" id="IPR008978">
    <property type="entry name" value="HSP20-like_chaperone"/>
</dbReference>
<dbReference type="EMBL" id="ML220114">
    <property type="protein sequence ID" value="TGZ82662.1"/>
    <property type="molecule type" value="Genomic_DNA"/>
</dbReference>
<dbReference type="Pfam" id="PF04969">
    <property type="entry name" value="CS"/>
    <property type="match status" value="1"/>
</dbReference>
<evidence type="ECO:0000256" key="1">
    <source>
        <dbReference type="ARBA" id="ARBA00008509"/>
    </source>
</evidence>
<dbReference type="STRING" id="341454.A0A4S2N0N0"/>
<dbReference type="SMART" id="SM00028">
    <property type="entry name" value="TPR"/>
    <property type="match status" value="2"/>
</dbReference>
<feature type="region of interest" description="Disordered" evidence="2">
    <location>
        <begin position="127"/>
        <end position="172"/>
    </location>
</feature>
<dbReference type="SUPFAM" id="SSF48452">
    <property type="entry name" value="TPR-like"/>
    <property type="match status" value="1"/>
</dbReference>
<dbReference type="InParanoid" id="A0A4S2N0N0"/>
<evidence type="ECO:0000259" key="4">
    <source>
        <dbReference type="PROSITE" id="PS51203"/>
    </source>
</evidence>
<dbReference type="OrthoDB" id="1898560at2759"/>
<organism evidence="5 6">
    <name type="scientific">Ascodesmis nigricans</name>
    <dbReference type="NCBI Taxonomy" id="341454"/>
    <lineage>
        <taxon>Eukaryota</taxon>
        <taxon>Fungi</taxon>
        <taxon>Dikarya</taxon>
        <taxon>Ascomycota</taxon>
        <taxon>Pezizomycotina</taxon>
        <taxon>Pezizomycetes</taxon>
        <taxon>Pezizales</taxon>
        <taxon>Ascodesmidaceae</taxon>
        <taxon>Ascodesmis</taxon>
    </lineage>
</organism>
<evidence type="ECO:0000259" key="3">
    <source>
        <dbReference type="PROSITE" id="PS51048"/>
    </source>
</evidence>
<dbReference type="AlphaFoldDB" id="A0A4S2N0N0"/>
<gene>
    <name evidence="5" type="ORF">EX30DRAFT_303844</name>
</gene>
<dbReference type="InterPro" id="IPR044563">
    <property type="entry name" value="Sgt1-like"/>
</dbReference>
<sequence>MSTAGYLASQAHTALNTSNYPLAITLYTRALSHSPTSPDYYIQRSTAHSRLNHDALALRDAERAVYYADQRGSREGVGKAQLRRAVALYKLGRYADAGRCLEWAERRCAEAEKKVVAIWRVKGVEEGKKVEEEEEEKSVEKVETKEEKKEAEKKEAAAAPPPPPPPAGVTTDRSKIRHEWYQSKTHVVLTIYAKGIPADQTTITINPDSLHISIPLPTGPAYTFTLHPLHPLSPSTSTTKILPAKLELTLTKSTPNQQWSSLGSISLDSSPPPPLPSTSTTSTTTTTTTAPRPPAYPTSSKSGPKDWDRLANELTKKSSSGDSKEGDGDEDEDEEGDPVNAFFKKLYKDADDDTRRAMMKSYIESNGTALSTNWGEVGGKRVGVSPPKGMEAKKWDS</sequence>
<accession>A0A4S2N0N0</accession>
<feature type="compositionally biased region" description="Low complexity" evidence="2">
    <location>
        <begin position="260"/>
        <end position="269"/>
    </location>
</feature>
<dbReference type="Gene3D" id="2.60.40.790">
    <property type="match status" value="1"/>
</dbReference>
<name>A0A4S2N0N0_9PEZI</name>
<dbReference type="Pfam" id="PF05002">
    <property type="entry name" value="SGS"/>
    <property type="match status" value="1"/>
</dbReference>
<evidence type="ECO:0000256" key="2">
    <source>
        <dbReference type="SAM" id="MobiDB-lite"/>
    </source>
</evidence>
<dbReference type="PROSITE" id="PS51048">
    <property type="entry name" value="SGS"/>
    <property type="match status" value="1"/>
</dbReference>
<feature type="compositionally biased region" description="Low complexity" evidence="2">
    <location>
        <begin position="277"/>
        <end position="290"/>
    </location>
</feature>
<proteinExistence type="inferred from homology"/>
<dbReference type="InterPro" id="IPR019734">
    <property type="entry name" value="TPR_rpt"/>
</dbReference>
<feature type="region of interest" description="Disordered" evidence="2">
    <location>
        <begin position="369"/>
        <end position="397"/>
    </location>
</feature>
<dbReference type="InterPro" id="IPR007699">
    <property type="entry name" value="SGS_dom"/>
</dbReference>
<keyword evidence="6" id="KW-1185">Reference proteome</keyword>
<feature type="domain" description="SGS" evidence="3">
    <location>
        <begin position="295"/>
        <end position="397"/>
    </location>
</feature>
<dbReference type="InterPro" id="IPR011990">
    <property type="entry name" value="TPR-like_helical_dom_sf"/>
</dbReference>
<feature type="compositionally biased region" description="Basic and acidic residues" evidence="2">
    <location>
        <begin position="138"/>
        <end position="156"/>
    </location>
</feature>
<evidence type="ECO:0000313" key="5">
    <source>
        <dbReference type="EMBL" id="TGZ82662.1"/>
    </source>
</evidence>
<reference evidence="5 6" key="1">
    <citation type="submission" date="2019-04" db="EMBL/GenBank/DDBJ databases">
        <title>Comparative genomics and transcriptomics to analyze fruiting body development in filamentous ascomycetes.</title>
        <authorList>
            <consortium name="DOE Joint Genome Institute"/>
            <person name="Lutkenhaus R."/>
            <person name="Traeger S."/>
            <person name="Breuer J."/>
            <person name="Kuo A."/>
            <person name="Lipzen A."/>
            <person name="Pangilinan J."/>
            <person name="Dilworth D."/>
            <person name="Sandor L."/>
            <person name="Poggeler S."/>
            <person name="Barry K."/>
            <person name="Grigoriev I.V."/>
            <person name="Nowrousian M."/>
        </authorList>
    </citation>
    <scope>NUCLEOTIDE SEQUENCE [LARGE SCALE GENOMIC DNA]</scope>
    <source>
        <strain evidence="5 6">CBS 389.68</strain>
    </source>
</reference>
<dbReference type="InterPro" id="IPR007052">
    <property type="entry name" value="CS_dom"/>
</dbReference>
<dbReference type="CDD" id="cd06466">
    <property type="entry name" value="p23_CS_SGT1_like"/>
    <property type="match status" value="1"/>
</dbReference>
<feature type="compositionally biased region" description="Basic and acidic residues" evidence="2">
    <location>
        <begin position="303"/>
        <end position="316"/>
    </location>
</feature>
<feature type="compositionally biased region" description="Acidic residues" evidence="2">
    <location>
        <begin position="327"/>
        <end position="337"/>
    </location>
</feature>
<feature type="domain" description="CS" evidence="4">
    <location>
        <begin position="173"/>
        <end position="263"/>
    </location>
</feature>
<dbReference type="PROSITE" id="PS51203">
    <property type="entry name" value="CS"/>
    <property type="match status" value="1"/>
</dbReference>
<dbReference type="FunCoup" id="A0A4S2N0N0">
    <property type="interactions" value="1018"/>
</dbReference>
<dbReference type="PANTHER" id="PTHR45862">
    <property type="entry name" value="PROTEIN SGT1 HOMOLOG"/>
    <property type="match status" value="1"/>
</dbReference>
<dbReference type="Proteomes" id="UP000298138">
    <property type="component" value="Unassembled WGS sequence"/>
</dbReference>
<feature type="region of interest" description="Disordered" evidence="2">
    <location>
        <begin position="254"/>
        <end position="340"/>
    </location>
</feature>
<comment type="similarity">
    <text evidence="1">Belongs to the SGT1 family.</text>
</comment>
<evidence type="ECO:0000313" key="6">
    <source>
        <dbReference type="Proteomes" id="UP000298138"/>
    </source>
</evidence>